<keyword evidence="9" id="KW-1185">Reference proteome</keyword>
<reference evidence="8 9" key="1">
    <citation type="submission" date="2018-07" db="EMBL/GenBank/DDBJ databases">
        <title>Genome sequencing of Runella.</title>
        <authorList>
            <person name="Baek M.-G."/>
            <person name="Yi H."/>
        </authorList>
    </citation>
    <scope>NUCLEOTIDE SEQUENCE [LARGE SCALE GENOMIC DNA]</scope>
    <source>
        <strain evidence="8 9">HYN0085</strain>
    </source>
</reference>
<evidence type="ECO:0000313" key="9">
    <source>
        <dbReference type="Proteomes" id="UP000251993"/>
    </source>
</evidence>
<feature type="transmembrane region" description="Helical" evidence="5">
    <location>
        <begin position="296"/>
        <end position="314"/>
    </location>
</feature>
<comment type="subcellular location">
    <subcellularLocation>
        <location evidence="1">Cell membrane</location>
        <topology evidence="1">Multi-pass membrane protein</topology>
    </subcellularLocation>
</comment>
<keyword evidence="3 5" id="KW-1133">Transmembrane helix</keyword>
<dbReference type="GO" id="GO:0016887">
    <property type="term" value="F:ATP hydrolysis activity"/>
    <property type="evidence" value="ECO:0007669"/>
    <property type="project" value="InterPro"/>
</dbReference>
<dbReference type="GO" id="GO:0005524">
    <property type="term" value="F:ATP binding"/>
    <property type="evidence" value="ECO:0007669"/>
    <property type="project" value="UniProtKB-KW"/>
</dbReference>
<dbReference type="InterPro" id="IPR003439">
    <property type="entry name" value="ABC_transporter-like_ATP-bd"/>
</dbReference>
<proteinExistence type="predicted"/>
<dbReference type="Proteomes" id="UP000251993">
    <property type="component" value="Chromosome"/>
</dbReference>
<gene>
    <name evidence="8" type="ORF">DR864_01760</name>
</gene>
<dbReference type="PANTHER" id="PTHR43394:SF4">
    <property type="entry name" value="TOXIN SECRETION ABC TRANSPORTER ATP-BINDING PROTEIN"/>
    <property type="match status" value="1"/>
</dbReference>
<dbReference type="InterPro" id="IPR011527">
    <property type="entry name" value="ABC1_TM_dom"/>
</dbReference>
<feature type="domain" description="ABC transmembrane type-1" evidence="7">
    <location>
        <begin position="187"/>
        <end position="456"/>
    </location>
</feature>
<dbReference type="PROSITE" id="PS50893">
    <property type="entry name" value="ABC_TRANSPORTER_2"/>
    <property type="match status" value="1"/>
</dbReference>
<dbReference type="RefSeq" id="WP_114065328.1">
    <property type="nucleotide sequence ID" value="NZ_CP030850.1"/>
</dbReference>
<dbReference type="GO" id="GO:0015421">
    <property type="term" value="F:ABC-type oligopeptide transporter activity"/>
    <property type="evidence" value="ECO:0007669"/>
    <property type="project" value="TreeGrafter"/>
</dbReference>
<dbReference type="Gene3D" id="3.40.50.300">
    <property type="entry name" value="P-loop containing nucleotide triphosphate hydrolases"/>
    <property type="match status" value="1"/>
</dbReference>
<evidence type="ECO:0000256" key="2">
    <source>
        <dbReference type="ARBA" id="ARBA00022692"/>
    </source>
</evidence>
<dbReference type="InterPro" id="IPR039421">
    <property type="entry name" value="Type_1_exporter"/>
</dbReference>
<sequence length="728" mass="81166">MNSQYIKQIVEQLVLATGQPVVAQKAKVDLVEQSKTYTAKDIDRFIEALSNSARLNDLTIIVNSCPVDQFDELINSSAYPVLYFEQLNLGLTPIIGGSDFQGKKIAWSPVITYEPSEQISCKDPLLFRNHPDPSKNGQVVYITTFPMQPLVSDDSSLRQAEKEDLSPVQRLTRLLRNERKDIGYIYFYAVVVGLISLILPLGVQAIFSLVSSGSIFSSVYVLMGLVVLGLIGSGIMQIIQVTLVETLQMRIFAKAAFEFTYRVPRLNSEGLSQDNPTELMNRFFDVLTVQKALPKFLIDLTGAVLQIVFGLLLLSFYHPFFIAFSFFVIFVFFTIVRLNGRKGLETSIKESKYKYRVVAWLEGMAGTLFSFKTAGATNLPIQRMDGLVTNYLTYRTKHFKILQGFYYYALIFKVLVIGGLLVLGTYLLVNRQISLGQFVASEIVIVLLTGAVEKLFLSIDVVFDLLTAVDKLGYVSDLPLEKDGGLTFKTPKEEMALKAHNLSYTYAGSPKAALKNINLDIRAGERICITGQNGSGKHTLLKVLSGILNSYEGSVMYNGISLRDLDMNLLRTHVSMNFPNQEIFDGTILENLTMGRGGITLEQLQAVLDKLNLTDEISSLPEGLSTPIISGGRRLSLSFVTKIALARCLLTQPKLMLYTDALREIERNERLRIIDLLTDSSNSWTLLVLSNEPEFMGACDRVIVMNEGEIIAEGPYKSVLKHLSLPEK</sequence>
<accession>A0A344TD20</accession>
<dbReference type="InterPro" id="IPR027417">
    <property type="entry name" value="P-loop_NTPase"/>
</dbReference>
<dbReference type="SUPFAM" id="SSF52540">
    <property type="entry name" value="P-loop containing nucleoside triphosphate hydrolases"/>
    <property type="match status" value="1"/>
</dbReference>
<evidence type="ECO:0000313" key="8">
    <source>
        <dbReference type="EMBL" id="AXE16541.1"/>
    </source>
</evidence>
<dbReference type="Pfam" id="PF00005">
    <property type="entry name" value="ABC_tran"/>
    <property type="match status" value="1"/>
</dbReference>
<feature type="transmembrane region" description="Helical" evidence="5">
    <location>
        <begin position="219"/>
        <end position="244"/>
    </location>
</feature>
<dbReference type="PANTHER" id="PTHR43394">
    <property type="entry name" value="ATP-DEPENDENT PERMEASE MDL1, MITOCHONDRIAL"/>
    <property type="match status" value="1"/>
</dbReference>
<dbReference type="PROSITE" id="PS50929">
    <property type="entry name" value="ABC_TM1F"/>
    <property type="match status" value="1"/>
</dbReference>
<feature type="domain" description="ABC transporter" evidence="6">
    <location>
        <begin position="497"/>
        <end position="725"/>
    </location>
</feature>
<evidence type="ECO:0000256" key="4">
    <source>
        <dbReference type="ARBA" id="ARBA00023136"/>
    </source>
</evidence>
<evidence type="ECO:0000256" key="5">
    <source>
        <dbReference type="SAM" id="Phobius"/>
    </source>
</evidence>
<dbReference type="EMBL" id="CP030850">
    <property type="protein sequence ID" value="AXE16541.1"/>
    <property type="molecule type" value="Genomic_DNA"/>
</dbReference>
<dbReference type="Gene3D" id="1.20.1560.10">
    <property type="entry name" value="ABC transporter type 1, transmembrane domain"/>
    <property type="match status" value="1"/>
</dbReference>
<dbReference type="GO" id="GO:0005886">
    <property type="term" value="C:plasma membrane"/>
    <property type="evidence" value="ECO:0007669"/>
    <property type="project" value="UniProtKB-SubCell"/>
</dbReference>
<keyword evidence="8" id="KW-0067">ATP-binding</keyword>
<feature type="transmembrane region" description="Helical" evidence="5">
    <location>
        <begin position="405"/>
        <end position="429"/>
    </location>
</feature>
<keyword evidence="2 5" id="KW-0812">Transmembrane</keyword>
<feature type="transmembrane region" description="Helical" evidence="5">
    <location>
        <begin position="320"/>
        <end position="339"/>
    </location>
</feature>
<dbReference type="OrthoDB" id="311344at2"/>
<evidence type="ECO:0000256" key="3">
    <source>
        <dbReference type="ARBA" id="ARBA00022989"/>
    </source>
</evidence>
<keyword evidence="4 5" id="KW-0472">Membrane</keyword>
<evidence type="ECO:0000259" key="6">
    <source>
        <dbReference type="PROSITE" id="PS50893"/>
    </source>
</evidence>
<keyword evidence="8" id="KW-0547">Nucleotide-binding</keyword>
<dbReference type="SUPFAM" id="SSF90123">
    <property type="entry name" value="ABC transporter transmembrane region"/>
    <property type="match status" value="1"/>
</dbReference>
<protein>
    <submittedName>
        <fullName evidence="8">ABC transporter ATP-binding protein</fullName>
    </submittedName>
</protein>
<organism evidence="8 9">
    <name type="scientific">Runella rosea</name>
    <dbReference type="NCBI Taxonomy" id="2259595"/>
    <lineage>
        <taxon>Bacteria</taxon>
        <taxon>Pseudomonadati</taxon>
        <taxon>Bacteroidota</taxon>
        <taxon>Cytophagia</taxon>
        <taxon>Cytophagales</taxon>
        <taxon>Spirosomataceae</taxon>
        <taxon>Runella</taxon>
    </lineage>
</organism>
<dbReference type="AlphaFoldDB" id="A0A344TD20"/>
<feature type="transmembrane region" description="Helical" evidence="5">
    <location>
        <begin position="185"/>
        <end position="207"/>
    </location>
</feature>
<evidence type="ECO:0000259" key="7">
    <source>
        <dbReference type="PROSITE" id="PS50929"/>
    </source>
</evidence>
<name>A0A344TD20_9BACT</name>
<dbReference type="KEGG" id="run:DR864_01760"/>
<dbReference type="InterPro" id="IPR036640">
    <property type="entry name" value="ABC1_TM_sf"/>
</dbReference>
<evidence type="ECO:0000256" key="1">
    <source>
        <dbReference type="ARBA" id="ARBA00004651"/>
    </source>
</evidence>